<keyword evidence="5 9" id="KW-0227">DNA damage</keyword>
<evidence type="ECO:0000256" key="3">
    <source>
        <dbReference type="ARBA" id="ARBA00021315"/>
    </source>
</evidence>
<dbReference type="PANTHER" id="PTHR11059:SF0">
    <property type="entry name" value="DNA REPAIR PROTEIN RECN"/>
    <property type="match status" value="1"/>
</dbReference>
<dbReference type="PANTHER" id="PTHR11059">
    <property type="entry name" value="DNA REPAIR PROTEIN RECN"/>
    <property type="match status" value="1"/>
</dbReference>
<dbReference type="Gene3D" id="3.40.50.300">
    <property type="entry name" value="P-loop containing nucleotide triphosphate hydrolases"/>
    <property type="match status" value="2"/>
</dbReference>
<comment type="similarity">
    <text evidence="2 9">Belongs to the RecN family.</text>
</comment>
<comment type="caution">
    <text evidence="12">The sequence shown here is derived from an EMBL/GenBank/DDBJ whole genome shotgun (WGS) entry which is preliminary data.</text>
</comment>
<accession>A0A6N9TQK5</accession>
<evidence type="ECO:0000259" key="11">
    <source>
        <dbReference type="SMART" id="SM00382"/>
    </source>
</evidence>
<dbReference type="InterPro" id="IPR003395">
    <property type="entry name" value="RecF/RecN/SMC_N"/>
</dbReference>
<keyword evidence="13" id="KW-1185">Reference proteome</keyword>
<dbReference type="CDD" id="cd03241">
    <property type="entry name" value="ABC_RecN"/>
    <property type="match status" value="1"/>
</dbReference>
<dbReference type="InterPro" id="IPR003593">
    <property type="entry name" value="AAA+_ATPase"/>
</dbReference>
<reference evidence="12 13" key="1">
    <citation type="submission" date="2020-02" db="EMBL/GenBank/DDBJ databases">
        <title>Comparative genomics of sulfur disproportionating microorganisms.</title>
        <authorList>
            <person name="Ward L.M."/>
            <person name="Bertran E."/>
            <person name="Johnston D.T."/>
        </authorList>
    </citation>
    <scope>NUCLEOTIDE SEQUENCE [LARGE SCALE GENOMIC DNA]</scope>
    <source>
        <strain evidence="12 13">DSM 100025</strain>
    </source>
</reference>
<keyword evidence="7 9" id="KW-0234">DNA repair</keyword>
<dbReference type="GO" id="GO:0009432">
    <property type="term" value="P:SOS response"/>
    <property type="evidence" value="ECO:0007669"/>
    <property type="project" value="TreeGrafter"/>
</dbReference>
<proteinExistence type="inferred from homology"/>
<evidence type="ECO:0000313" key="12">
    <source>
        <dbReference type="EMBL" id="NDY43552.1"/>
    </source>
</evidence>
<evidence type="ECO:0000256" key="7">
    <source>
        <dbReference type="ARBA" id="ARBA00023204"/>
    </source>
</evidence>
<organism evidence="12 13">
    <name type="scientific">Dissulfurirhabdus thermomarina</name>
    <dbReference type="NCBI Taxonomy" id="1765737"/>
    <lineage>
        <taxon>Bacteria</taxon>
        <taxon>Deltaproteobacteria</taxon>
        <taxon>Dissulfurirhabdaceae</taxon>
        <taxon>Dissulfurirhabdus</taxon>
    </lineage>
</organism>
<dbReference type="SMART" id="SM00382">
    <property type="entry name" value="AAA"/>
    <property type="match status" value="1"/>
</dbReference>
<keyword evidence="6" id="KW-0067">ATP-binding</keyword>
<dbReference type="SUPFAM" id="SSF52540">
    <property type="entry name" value="P-loop containing nucleoside triphosphate hydrolases"/>
    <property type="match status" value="1"/>
</dbReference>
<gene>
    <name evidence="12" type="ORF">G3N55_11975</name>
</gene>
<evidence type="ECO:0000256" key="4">
    <source>
        <dbReference type="ARBA" id="ARBA00022741"/>
    </source>
</evidence>
<name>A0A6N9TQK5_DISTH</name>
<sequence>MLAELLLENFVLIDRAALAFPPGFTVLTGETGAGKSLMVRAVQLILGDRGGADVVRTGAEQGSIQAVLEPGEGARAFLEERGIEAGEDDGLILRRVFSRGGRGRIYVNGVLVTLQDLRALTGGLVSLAGQHDYQHLLRRESHGPWLDRFGGLEDRAAREEALERLRAEAGEIDALAPQPGEDEALEAERRVLRHAATLREIGERCHGALYAEKGAVCEVLARCRQDLERMAALDERLARTLEDLQSAAFQAEEAAFALRDYLQDLPADLSRLEEVEERLHRLERLKRTYGPELADVLEYRRGIDARLADLERGGGDEERLAAELARFEAELLDAARELSEARKAASGDLARAVMEELSGLKLDRAWFEVGVQAPAEPTPADVGPEGLDRVEFLFCPNVGEPIRPLAAIASGGELSRVTLALRAALARRGGIETVIFDEIDAGLGGEVADRVGQKLKALSAAGQVIAITHFPQIAAMADHHLVVEKSVEGDRTVTRVRRVEGEERVAEIARMLGGEPEAALAYARGLVGRPG</sequence>
<dbReference type="GO" id="GO:0006310">
    <property type="term" value="P:DNA recombination"/>
    <property type="evidence" value="ECO:0007669"/>
    <property type="project" value="InterPro"/>
</dbReference>
<comment type="function">
    <text evidence="1 9">May be involved in recombinational repair of damaged DNA.</text>
</comment>
<dbReference type="GO" id="GO:0006281">
    <property type="term" value="P:DNA repair"/>
    <property type="evidence" value="ECO:0007669"/>
    <property type="project" value="UniProtKB-KW"/>
</dbReference>
<keyword evidence="4" id="KW-0547">Nucleotide-binding</keyword>
<dbReference type="InterPro" id="IPR004604">
    <property type="entry name" value="DNA_recomb/repair_RecN"/>
</dbReference>
<evidence type="ECO:0000256" key="9">
    <source>
        <dbReference type="PIRNR" id="PIRNR003128"/>
    </source>
</evidence>
<feature type="coiled-coil region" evidence="10">
    <location>
        <begin position="317"/>
        <end position="344"/>
    </location>
</feature>
<dbReference type="GO" id="GO:0043590">
    <property type="term" value="C:bacterial nucleoid"/>
    <property type="evidence" value="ECO:0007669"/>
    <property type="project" value="TreeGrafter"/>
</dbReference>
<evidence type="ECO:0000256" key="5">
    <source>
        <dbReference type="ARBA" id="ARBA00022763"/>
    </source>
</evidence>
<dbReference type="InterPro" id="IPR027417">
    <property type="entry name" value="P-loop_NTPase"/>
</dbReference>
<evidence type="ECO:0000256" key="8">
    <source>
        <dbReference type="ARBA" id="ARBA00033408"/>
    </source>
</evidence>
<evidence type="ECO:0000256" key="2">
    <source>
        <dbReference type="ARBA" id="ARBA00009441"/>
    </source>
</evidence>
<dbReference type="PIRSF" id="PIRSF003128">
    <property type="entry name" value="RecN"/>
    <property type="match status" value="1"/>
</dbReference>
<evidence type="ECO:0000313" key="13">
    <source>
        <dbReference type="Proteomes" id="UP000469346"/>
    </source>
</evidence>
<dbReference type="Pfam" id="PF02463">
    <property type="entry name" value="SMC_N"/>
    <property type="match status" value="1"/>
</dbReference>
<feature type="domain" description="AAA+ ATPase" evidence="11">
    <location>
        <begin position="21"/>
        <end position="487"/>
    </location>
</feature>
<dbReference type="EMBL" id="JAAGRR010000206">
    <property type="protein sequence ID" value="NDY43552.1"/>
    <property type="molecule type" value="Genomic_DNA"/>
</dbReference>
<keyword evidence="10" id="KW-0175">Coiled coil</keyword>
<evidence type="ECO:0000256" key="10">
    <source>
        <dbReference type="SAM" id="Coils"/>
    </source>
</evidence>
<protein>
    <recommendedName>
        <fullName evidence="3 9">DNA repair protein RecN</fullName>
    </recommendedName>
    <alternativeName>
        <fullName evidence="8 9">Recombination protein N</fullName>
    </alternativeName>
</protein>
<dbReference type="GO" id="GO:0005524">
    <property type="term" value="F:ATP binding"/>
    <property type="evidence" value="ECO:0007669"/>
    <property type="project" value="UniProtKB-KW"/>
</dbReference>
<dbReference type="AlphaFoldDB" id="A0A6N9TQK5"/>
<evidence type="ECO:0000256" key="1">
    <source>
        <dbReference type="ARBA" id="ARBA00003618"/>
    </source>
</evidence>
<evidence type="ECO:0000256" key="6">
    <source>
        <dbReference type="ARBA" id="ARBA00022840"/>
    </source>
</evidence>
<dbReference type="Proteomes" id="UP000469346">
    <property type="component" value="Unassembled WGS sequence"/>
</dbReference>